<protein>
    <submittedName>
        <fullName evidence="2">DUF4112 domain-containing protein</fullName>
    </submittedName>
</protein>
<keyword evidence="1" id="KW-0472">Membrane</keyword>
<comment type="caution">
    <text evidence="2">The sequence shown here is derived from an EMBL/GenBank/DDBJ whole genome shotgun (WGS) entry which is preliminary data.</text>
</comment>
<dbReference type="OrthoDB" id="513552at2"/>
<keyword evidence="1" id="KW-0812">Transmembrane</keyword>
<evidence type="ECO:0000313" key="2">
    <source>
        <dbReference type="EMBL" id="PHX56543.1"/>
    </source>
</evidence>
<evidence type="ECO:0000313" key="3">
    <source>
        <dbReference type="Proteomes" id="UP000226442"/>
    </source>
</evidence>
<dbReference type="Proteomes" id="UP000226442">
    <property type="component" value="Unassembled WGS sequence"/>
</dbReference>
<dbReference type="InterPro" id="IPR025187">
    <property type="entry name" value="DUF4112"/>
</dbReference>
<name>A0A2G4F433_9CYAN</name>
<dbReference type="PANTHER" id="PTHR35519">
    <property type="entry name" value="MEMBRANE PROTEINS"/>
    <property type="match status" value="1"/>
</dbReference>
<sequence length="171" mass="18200">MSRSPIQNSPANTPNQSHVASLRRLRRISHLLDNAIPIPGTKYRIGLDPILGLIPGGGDLIGSVFAGYVVFKSAQMGVPQETLVKMATNIVFDTLAGTVPVAGDLLDVAWKANVKNIELLDAHLGSPEPVGKKADWLFVVALLLGLMLIVGGVIFLSVMFFGWVFKALTGG</sequence>
<organism evidence="2 3">
    <name type="scientific">Tychonema bourrellyi FEM_GT703</name>
    <dbReference type="NCBI Taxonomy" id="2040638"/>
    <lineage>
        <taxon>Bacteria</taxon>
        <taxon>Bacillati</taxon>
        <taxon>Cyanobacteriota</taxon>
        <taxon>Cyanophyceae</taxon>
        <taxon>Oscillatoriophycideae</taxon>
        <taxon>Oscillatoriales</taxon>
        <taxon>Microcoleaceae</taxon>
        <taxon>Tychonema</taxon>
    </lineage>
</organism>
<keyword evidence="3" id="KW-1185">Reference proteome</keyword>
<dbReference type="AlphaFoldDB" id="A0A2G4F433"/>
<feature type="transmembrane region" description="Helical" evidence="1">
    <location>
        <begin position="136"/>
        <end position="165"/>
    </location>
</feature>
<reference evidence="2" key="1">
    <citation type="submission" date="2017-10" db="EMBL/GenBank/DDBJ databases">
        <title>Draft genome sequence of the planktic cyanobacteria Tychonema bourrellyi isolated from alpine lentic freshwater.</title>
        <authorList>
            <person name="Tett A."/>
            <person name="Armanini F."/>
            <person name="Asnicar F."/>
            <person name="Boscaini A."/>
            <person name="Pasolli E."/>
            <person name="Zolfo M."/>
            <person name="Donati C."/>
            <person name="Salmaso N."/>
            <person name="Segata N."/>
        </authorList>
    </citation>
    <scope>NUCLEOTIDE SEQUENCE</scope>
    <source>
        <strain evidence="2">FEM_GT703</strain>
    </source>
</reference>
<proteinExistence type="predicted"/>
<dbReference type="EMBL" id="NXIB02000017">
    <property type="protein sequence ID" value="PHX56543.1"/>
    <property type="molecule type" value="Genomic_DNA"/>
</dbReference>
<evidence type="ECO:0000256" key="1">
    <source>
        <dbReference type="SAM" id="Phobius"/>
    </source>
</evidence>
<dbReference type="RefSeq" id="WP_096828585.1">
    <property type="nucleotide sequence ID" value="NZ_NXIB02000017.1"/>
</dbReference>
<accession>A0A2G4F433</accession>
<gene>
    <name evidence="2" type="ORF">CP500_004650</name>
</gene>
<keyword evidence="1" id="KW-1133">Transmembrane helix</keyword>
<dbReference type="PANTHER" id="PTHR35519:SF2">
    <property type="entry name" value="PH DOMAIN PROTEIN"/>
    <property type="match status" value="1"/>
</dbReference>
<dbReference type="Pfam" id="PF13430">
    <property type="entry name" value="DUF4112"/>
    <property type="match status" value="1"/>
</dbReference>